<feature type="signal peptide" evidence="8">
    <location>
        <begin position="1"/>
        <end position="20"/>
    </location>
</feature>
<keyword evidence="4" id="KW-0812">Transmembrane</keyword>
<evidence type="ECO:0000256" key="6">
    <source>
        <dbReference type="ARBA" id="ARBA00023136"/>
    </source>
</evidence>
<keyword evidence="6" id="KW-0472">Membrane</keyword>
<evidence type="ECO:0000256" key="2">
    <source>
        <dbReference type="ARBA" id="ARBA00008163"/>
    </source>
</evidence>
<dbReference type="OrthoDB" id="6679728at2"/>
<gene>
    <name evidence="9" type="ORF">GL279_09450</name>
</gene>
<accession>A0A844H1U8</accession>
<evidence type="ECO:0000256" key="5">
    <source>
        <dbReference type="ARBA" id="ARBA00022729"/>
    </source>
</evidence>
<feature type="chain" id="PRO_5032672106" evidence="8">
    <location>
        <begin position="21"/>
        <end position="378"/>
    </location>
</feature>
<keyword evidence="7" id="KW-0998">Cell outer membrane</keyword>
<dbReference type="Proteomes" id="UP000442533">
    <property type="component" value="Unassembled WGS sequence"/>
</dbReference>
<dbReference type="InterPro" id="IPR005017">
    <property type="entry name" value="OMPP1/FadL/TodX"/>
</dbReference>
<keyword evidence="3" id="KW-1134">Transmembrane beta strand</keyword>
<name>A0A844H1U8_9RHOB</name>
<dbReference type="Pfam" id="PF03349">
    <property type="entry name" value="Toluene_X"/>
    <property type="match status" value="1"/>
</dbReference>
<dbReference type="PANTHER" id="PTHR35093:SF8">
    <property type="entry name" value="OUTER MEMBRANE PROTEIN NMB0088-RELATED"/>
    <property type="match status" value="1"/>
</dbReference>
<sequence length="378" mass="39745">MKNVLAGIGMLLGSTAPVFAGGIERAPQSLAILFEDGNHAEVSFGGVNPKLSGRDLPAYGGTSTGDVAKGYGFAGFAYKHQFSDALSGAFILEQPFGADLGYKATAEGGSVVLGGTGVTVNSTTYTALLRYKFENNFSVHGGIRGSHADAEVTLSGAAYGPLSGYNVQLDGAWGMGWVAGMAWERPDIAARVSLTYNSPVEHEFDTTESSAFGQLDSKTKVKTPRSWVLEGQAGIAPDTLLFGSIRWVKWSEFRVNPQMLVTAPPSGFGVDGGLVELEDTTTYTIGLGRKFTENWSGLVSFMYEPGGDDLVSPLAPTNGRKGVTLAAIYTQDNIKITGGVSYIKLGDAQAETGTPDVARANMSGNDAWGVGLRIGYSF</sequence>
<reference evidence="9 10" key="1">
    <citation type="submission" date="2019-11" db="EMBL/GenBank/DDBJ databases">
        <authorList>
            <person name="Dong K."/>
        </authorList>
    </citation>
    <scope>NUCLEOTIDE SEQUENCE [LARGE SCALE GENOMIC DNA]</scope>
    <source>
        <strain evidence="9 10">JCM 17370</strain>
    </source>
</reference>
<evidence type="ECO:0000313" key="10">
    <source>
        <dbReference type="Proteomes" id="UP000442533"/>
    </source>
</evidence>
<comment type="subcellular location">
    <subcellularLocation>
        <location evidence="1">Cell outer membrane</location>
        <topology evidence="1">Multi-pass membrane protein</topology>
    </subcellularLocation>
</comment>
<dbReference type="AlphaFoldDB" id="A0A844H1U8"/>
<comment type="similarity">
    <text evidence="2">Belongs to the OmpP1/FadL family.</text>
</comment>
<evidence type="ECO:0000256" key="3">
    <source>
        <dbReference type="ARBA" id="ARBA00022452"/>
    </source>
</evidence>
<comment type="caution">
    <text evidence="9">The sequence shown here is derived from an EMBL/GenBank/DDBJ whole genome shotgun (WGS) entry which is preliminary data.</text>
</comment>
<dbReference type="Gene3D" id="2.40.160.60">
    <property type="entry name" value="Outer membrane protein transport protein (OMPP1/FadL/TodX)"/>
    <property type="match status" value="1"/>
</dbReference>
<keyword evidence="10" id="KW-1185">Reference proteome</keyword>
<dbReference type="RefSeq" id="WP_155064378.1">
    <property type="nucleotide sequence ID" value="NZ_WMIF01000011.1"/>
</dbReference>
<organism evidence="9 10">
    <name type="scientific">Paracoccus limosus</name>
    <dbReference type="NCBI Taxonomy" id="913252"/>
    <lineage>
        <taxon>Bacteria</taxon>
        <taxon>Pseudomonadati</taxon>
        <taxon>Pseudomonadota</taxon>
        <taxon>Alphaproteobacteria</taxon>
        <taxon>Rhodobacterales</taxon>
        <taxon>Paracoccaceae</taxon>
        <taxon>Paracoccus</taxon>
    </lineage>
</organism>
<keyword evidence="5 8" id="KW-0732">Signal</keyword>
<dbReference type="EMBL" id="WMIF01000011">
    <property type="protein sequence ID" value="MTH34822.1"/>
    <property type="molecule type" value="Genomic_DNA"/>
</dbReference>
<evidence type="ECO:0000256" key="1">
    <source>
        <dbReference type="ARBA" id="ARBA00004571"/>
    </source>
</evidence>
<evidence type="ECO:0000313" key="9">
    <source>
        <dbReference type="EMBL" id="MTH34822.1"/>
    </source>
</evidence>
<evidence type="ECO:0000256" key="7">
    <source>
        <dbReference type="ARBA" id="ARBA00023237"/>
    </source>
</evidence>
<dbReference type="GO" id="GO:0015483">
    <property type="term" value="F:long-chain fatty acid transporting porin activity"/>
    <property type="evidence" value="ECO:0007669"/>
    <property type="project" value="TreeGrafter"/>
</dbReference>
<evidence type="ECO:0000256" key="8">
    <source>
        <dbReference type="SAM" id="SignalP"/>
    </source>
</evidence>
<evidence type="ECO:0000256" key="4">
    <source>
        <dbReference type="ARBA" id="ARBA00022692"/>
    </source>
</evidence>
<protein>
    <submittedName>
        <fullName evidence="9">Aromatic hydrocarbon degradation protein</fullName>
    </submittedName>
</protein>
<dbReference type="PANTHER" id="PTHR35093">
    <property type="entry name" value="OUTER MEMBRANE PROTEIN NMB0088-RELATED"/>
    <property type="match status" value="1"/>
</dbReference>
<proteinExistence type="inferred from homology"/>
<dbReference type="SUPFAM" id="SSF56935">
    <property type="entry name" value="Porins"/>
    <property type="match status" value="1"/>
</dbReference>
<dbReference type="GO" id="GO:0009279">
    <property type="term" value="C:cell outer membrane"/>
    <property type="evidence" value="ECO:0007669"/>
    <property type="project" value="UniProtKB-SubCell"/>
</dbReference>